<accession>A0AAD9K2R8</accession>
<organism evidence="12 13">
    <name type="scientific">Paralvinella palmiformis</name>
    <dbReference type="NCBI Taxonomy" id="53620"/>
    <lineage>
        <taxon>Eukaryota</taxon>
        <taxon>Metazoa</taxon>
        <taxon>Spiralia</taxon>
        <taxon>Lophotrochozoa</taxon>
        <taxon>Annelida</taxon>
        <taxon>Polychaeta</taxon>
        <taxon>Sedentaria</taxon>
        <taxon>Canalipalpata</taxon>
        <taxon>Terebellida</taxon>
        <taxon>Terebelliformia</taxon>
        <taxon>Alvinellidae</taxon>
        <taxon>Paralvinella</taxon>
    </lineage>
</organism>
<reference evidence="12" key="1">
    <citation type="journal article" date="2023" name="Mol. Biol. Evol.">
        <title>Third-Generation Sequencing Reveals the Adaptive Role of the Epigenome in Three Deep-Sea Polychaetes.</title>
        <authorList>
            <person name="Perez M."/>
            <person name="Aroh O."/>
            <person name="Sun Y."/>
            <person name="Lan Y."/>
            <person name="Juniper S.K."/>
            <person name="Young C.R."/>
            <person name="Angers B."/>
            <person name="Qian P.Y."/>
        </authorList>
    </citation>
    <scope>NUCLEOTIDE SEQUENCE</scope>
    <source>
        <strain evidence="12">P08H-3</strain>
    </source>
</reference>
<keyword evidence="6 7" id="KW-0539">Nucleus</keyword>
<dbReference type="InterPro" id="IPR029225">
    <property type="entry name" value="Nse4_Nse3-bd"/>
</dbReference>
<feature type="domain" description="Non-structural maintenance of chromosome element 4 C-terminal" evidence="10">
    <location>
        <begin position="259"/>
        <end position="333"/>
    </location>
</feature>
<feature type="compositionally biased region" description="Basic and acidic residues" evidence="9">
    <location>
        <begin position="15"/>
        <end position="24"/>
    </location>
</feature>
<dbReference type="GO" id="GO:0030915">
    <property type="term" value="C:Smc5-Smc6 complex"/>
    <property type="evidence" value="ECO:0007669"/>
    <property type="project" value="UniProtKB-UniRule"/>
</dbReference>
<dbReference type="PANTHER" id="PTHR16140:SF0">
    <property type="entry name" value="NON-STRUCTURAL MAINTENANCE OF CHROMOSOMES ELEMENT 4"/>
    <property type="match status" value="1"/>
</dbReference>
<keyword evidence="8" id="KW-0175">Coiled coil</keyword>
<dbReference type="GO" id="GO:0006310">
    <property type="term" value="P:DNA recombination"/>
    <property type="evidence" value="ECO:0007669"/>
    <property type="project" value="UniProtKB-UniRule"/>
</dbReference>
<sequence length="368" mass="42362">MPPKQAKRIKMKSQPRNDPEKSSGDEQDGIAEMPDEQLTDSSDLFGPRQDPKERLEIRQTYTHIREQIQSCRDELVKPGCDELQRHLEKSEQNFKKVRETREAAIDSGIVALISQLAKQQVQALHTDFCVFEPAEFGEKLITLIGRGEINESQRERVRISKKGWIKLGEASQPFFKRSPALHCMFGTFERGPPKKRVQRQRTQDKKEEGSSSQVKGPTEPKQLSSIKHVNEKEEVTTLEVERMLKSLRHHYHKNSDKPLCFFKFVVHPENFGLTVENLFYASFLVRDGLASILLNDSKLPVIEPVNSPRSEMQNGKEEHHQVVMSLTQSEWKVSSLAFESFRVPPWSSSSVLNHRSLPPVFEFRRGHI</sequence>
<keyword evidence="3 7" id="KW-0227">DNA damage</keyword>
<comment type="subcellular location">
    <subcellularLocation>
        <location evidence="1 7">Nucleus</location>
    </subcellularLocation>
</comment>
<gene>
    <name evidence="12" type="ORF">LSH36_75g10006</name>
</gene>
<evidence type="ECO:0000256" key="1">
    <source>
        <dbReference type="ARBA" id="ARBA00004123"/>
    </source>
</evidence>
<evidence type="ECO:0000259" key="10">
    <source>
        <dbReference type="Pfam" id="PF08743"/>
    </source>
</evidence>
<evidence type="ECO:0000256" key="5">
    <source>
        <dbReference type="ARBA" id="ARBA00023204"/>
    </source>
</evidence>
<evidence type="ECO:0000256" key="6">
    <source>
        <dbReference type="ARBA" id="ARBA00023242"/>
    </source>
</evidence>
<dbReference type="InterPro" id="IPR027786">
    <property type="entry name" value="Nse4/EID"/>
</dbReference>
<dbReference type="PANTHER" id="PTHR16140">
    <property type="entry name" value="NON-STRUCTURAL MAINTENANCE OF CHROMOSOMES ELEMENT 4"/>
    <property type="match status" value="1"/>
</dbReference>
<dbReference type="GO" id="GO:0005634">
    <property type="term" value="C:nucleus"/>
    <property type="evidence" value="ECO:0007669"/>
    <property type="project" value="UniProtKB-SubCell"/>
</dbReference>
<evidence type="ECO:0000313" key="13">
    <source>
        <dbReference type="Proteomes" id="UP001208570"/>
    </source>
</evidence>
<evidence type="ECO:0000259" key="11">
    <source>
        <dbReference type="Pfam" id="PF15412"/>
    </source>
</evidence>
<comment type="caution">
    <text evidence="12">The sequence shown here is derived from an EMBL/GenBank/DDBJ whole genome shotgun (WGS) entry which is preliminary data.</text>
</comment>
<feature type="domain" description="Nse4/EID protein Nse3/MAGE-binding" evidence="11">
    <location>
        <begin position="106"/>
        <end position="147"/>
    </location>
</feature>
<dbReference type="Proteomes" id="UP001208570">
    <property type="component" value="Unassembled WGS sequence"/>
</dbReference>
<dbReference type="GO" id="GO:0006281">
    <property type="term" value="P:DNA repair"/>
    <property type="evidence" value="ECO:0007669"/>
    <property type="project" value="UniProtKB-UniRule"/>
</dbReference>
<keyword evidence="13" id="KW-1185">Reference proteome</keyword>
<comment type="function">
    <text evidence="7">Component of the SMC5-SMC6 complex, that promotes sister chromatid alignment after DNA damage and facilitates double-stranded DNA breaks (DSBs) repair via homologous recombination between sister chromatids.</text>
</comment>
<feature type="region of interest" description="Disordered" evidence="9">
    <location>
        <begin position="187"/>
        <end position="227"/>
    </location>
</feature>
<feature type="compositionally biased region" description="Polar residues" evidence="9">
    <location>
        <begin position="210"/>
        <end position="227"/>
    </location>
</feature>
<comment type="subunit">
    <text evidence="7">Component of the SMC5-SMC6 complex.</text>
</comment>
<dbReference type="Pfam" id="PF08743">
    <property type="entry name" value="Nse4_C"/>
    <property type="match status" value="1"/>
</dbReference>
<feature type="compositionally biased region" description="Acidic residues" evidence="9">
    <location>
        <begin position="25"/>
        <end position="38"/>
    </location>
</feature>
<name>A0AAD9K2R8_9ANNE</name>
<evidence type="ECO:0000256" key="9">
    <source>
        <dbReference type="SAM" id="MobiDB-lite"/>
    </source>
</evidence>
<proteinExistence type="inferred from homology"/>
<comment type="similarity">
    <text evidence="2 7">Belongs to the NSE4 family.</text>
</comment>
<dbReference type="InterPro" id="IPR014854">
    <property type="entry name" value="Nse4_C"/>
</dbReference>
<evidence type="ECO:0000313" key="12">
    <source>
        <dbReference type="EMBL" id="KAK2163697.1"/>
    </source>
</evidence>
<protein>
    <recommendedName>
        <fullName evidence="7">Non-structural maintenance of chromosomes element 4</fullName>
    </recommendedName>
</protein>
<evidence type="ECO:0000256" key="4">
    <source>
        <dbReference type="ARBA" id="ARBA00023172"/>
    </source>
</evidence>
<keyword evidence="4 7" id="KW-0233">DNA recombination</keyword>
<dbReference type="Pfam" id="PF15412">
    <property type="entry name" value="Nse4-Nse3_bdg"/>
    <property type="match status" value="1"/>
</dbReference>
<evidence type="ECO:0000256" key="8">
    <source>
        <dbReference type="SAM" id="Coils"/>
    </source>
</evidence>
<evidence type="ECO:0000256" key="7">
    <source>
        <dbReference type="RuleBase" id="RU365071"/>
    </source>
</evidence>
<evidence type="ECO:0000256" key="3">
    <source>
        <dbReference type="ARBA" id="ARBA00022763"/>
    </source>
</evidence>
<evidence type="ECO:0000256" key="2">
    <source>
        <dbReference type="ARBA" id="ARBA00008997"/>
    </source>
</evidence>
<dbReference type="EMBL" id="JAODUP010000075">
    <property type="protein sequence ID" value="KAK2163697.1"/>
    <property type="molecule type" value="Genomic_DNA"/>
</dbReference>
<feature type="region of interest" description="Disordered" evidence="9">
    <location>
        <begin position="1"/>
        <end position="53"/>
    </location>
</feature>
<feature type="compositionally biased region" description="Basic residues" evidence="9">
    <location>
        <begin position="1"/>
        <end position="13"/>
    </location>
</feature>
<feature type="coiled-coil region" evidence="8">
    <location>
        <begin position="80"/>
        <end position="107"/>
    </location>
</feature>
<keyword evidence="5 7" id="KW-0234">DNA repair</keyword>
<dbReference type="AlphaFoldDB" id="A0AAD9K2R8"/>